<dbReference type="PANTHER" id="PTHR43004:SF19">
    <property type="entry name" value="BINDING MONOOXYGENASE, PUTATIVE (JCVI)-RELATED"/>
    <property type="match status" value="1"/>
</dbReference>
<feature type="domain" description="FAD-binding" evidence="7">
    <location>
        <begin position="14"/>
        <end position="58"/>
    </location>
</feature>
<evidence type="ECO:0000313" key="8">
    <source>
        <dbReference type="EMBL" id="KAJ3843773.1"/>
    </source>
</evidence>
<dbReference type="PRINTS" id="PR00420">
    <property type="entry name" value="RNGMNOXGNASE"/>
</dbReference>
<evidence type="ECO:0000256" key="6">
    <source>
        <dbReference type="SAM" id="Phobius"/>
    </source>
</evidence>
<dbReference type="GO" id="GO:0016709">
    <property type="term" value="F:oxidoreductase activity, acting on paired donors, with incorporation or reduction of molecular oxygen, NAD(P)H as one donor, and incorporation of one atom of oxygen"/>
    <property type="evidence" value="ECO:0007669"/>
    <property type="project" value="UniProtKB-ARBA"/>
</dbReference>
<evidence type="ECO:0000256" key="4">
    <source>
        <dbReference type="ARBA" id="ARBA00023002"/>
    </source>
</evidence>
<name>A0AA38PIW1_9AGAR</name>
<evidence type="ECO:0000259" key="7">
    <source>
        <dbReference type="Pfam" id="PF01494"/>
    </source>
</evidence>
<gene>
    <name evidence="8" type="ORF">F5878DRAFT_687172</name>
</gene>
<keyword evidence="6" id="KW-0472">Membrane</keyword>
<protein>
    <recommendedName>
        <fullName evidence="7">FAD-binding domain-containing protein</fullName>
    </recommendedName>
</protein>
<evidence type="ECO:0000256" key="1">
    <source>
        <dbReference type="ARBA" id="ARBA00001974"/>
    </source>
</evidence>
<feature type="region of interest" description="Disordered" evidence="5">
    <location>
        <begin position="357"/>
        <end position="389"/>
    </location>
</feature>
<dbReference type="InterPro" id="IPR036188">
    <property type="entry name" value="FAD/NAD-bd_sf"/>
</dbReference>
<evidence type="ECO:0000256" key="3">
    <source>
        <dbReference type="ARBA" id="ARBA00022827"/>
    </source>
</evidence>
<feature type="compositionally biased region" description="Polar residues" evidence="5">
    <location>
        <begin position="370"/>
        <end position="383"/>
    </location>
</feature>
<dbReference type="InterPro" id="IPR050641">
    <property type="entry name" value="RIFMO-like"/>
</dbReference>
<dbReference type="InterPro" id="IPR002938">
    <property type="entry name" value="FAD-bd"/>
</dbReference>
<keyword evidence="6" id="KW-0812">Transmembrane</keyword>
<dbReference type="SUPFAM" id="SSF51905">
    <property type="entry name" value="FAD/NAD(P)-binding domain"/>
    <property type="match status" value="1"/>
</dbReference>
<dbReference type="Pfam" id="PF01494">
    <property type="entry name" value="FAD_binding_3"/>
    <property type="match status" value="2"/>
</dbReference>
<feature type="transmembrane region" description="Helical" evidence="6">
    <location>
        <begin position="14"/>
        <end position="33"/>
    </location>
</feature>
<dbReference type="PANTHER" id="PTHR43004">
    <property type="entry name" value="TRK SYSTEM POTASSIUM UPTAKE PROTEIN"/>
    <property type="match status" value="1"/>
</dbReference>
<comment type="cofactor">
    <cofactor evidence="1">
        <name>FAD</name>
        <dbReference type="ChEBI" id="CHEBI:57692"/>
    </cofactor>
</comment>
<dbReference type="Proteomes" id="UP001163846">
    <property type="component" value="Unassembled WGS sequence"/>
</dbReference>
<dbReference type="EMBL" id="MU805968">
    <property type="protein sequence ID" value="KAJ3843773.1"/>
    <property type="molecule type" value="Genomic_DNA"/>
</dbReference>
<keyword evidence="3" id="KW-0274">FAD</keyword>
<reference evidence="8" key="1">
    <citation type="submission" date="2022-08" db="EMBL/GenBank/DDBJ databases">
        <authorList>
            <consortium name="DOE Joint Genome Institute"/>
            <person name="Min B."/>
            <person name="Riley R."/>
            <person name="Sierra-Patev S."/>
            <person name="Naranjo-Ortiz M."/>
            <person name="Looney B."/>
            <person name="Konkel Z."/>
            <person name="Slot J.C."/>
            <person name="Sakamoto Y."/>
            <person name="Steenwyk J.L."/>
            <person name="Rokas A."/>
            <person name="Carro J."/>
            <person name="Camarero S."/>
            <person name="Ferreira P."/>
            <person name="Molpeceres G."/>
            <person name="Ruiz-Duenas F.J."/>
            <person name="Serrano A."/>
            <person name="Henrissat B."/>
            <person name="Drula E."/>
            <person name="Hughes K.W."/>
            <person name="Mata J.L."/>
            <person name="Ishikawa N.K."/>
            <person name="Vargas-Isla R."/>
            <person name="Ushijima S."/>
            <person name="Smith C.A."/>
            <person name="Ahrendt S."/>
            <person name="Andreopoulos W."/>
            <person name="He G."/>
            <person name="Labutti K."/>
            <person name="Lipzen A."/>
            <person name="Ng V."/>
            <person name="Sandor L."/>
            <person name="Barry K."/>
            <person name="Martinez A.T."/>
            <person name="Xiao Y."/>
            <person name="Gibbons J.G."/>
            <person name="Terashima K."/>
            <person name="Hibbett D.S."/>
            <person name="Grigoriev I.V."/>
        </authorList>
    </citation>
    <scope>NUCLEOTIDE SEQUENCE</scope>
    <source>
        <strain evidence="8">TFB9207</strain>
    </source>
</reference>
<accession>A0AA38PIW1</accession>
<evidence type="ECO:0000313" key="9">
    <source>
        <dbReference type="Proteomes" id="UP001163846"/>
    </source>
</evidence>
<keyword evidence="4" id="KW-0560">Oxidoreductase</keyword>
<evidence type="ECO:0000256" key="2">
    <source>
        <dbReference type="ARBA" id="ARBA00022630"/>
    </source>
</evidence>
<feature type="domain" description="FAD-binding" evidence="7">
    <location>
        <begin position="64"/>
        <end position="342"/>
    </location>
</feature>
<dbReference type="Gene3D" id="3.50.50.60">
    <property type="entry name" value="FAD/NAD(P)-binding domain"/>
    <property type="match status" value="3"/>
</dbReference>
<dbReference type="AlphaFoldDB" id="A0AA38PIW1"/>
<evidence type="ECO:0000256" key="5">
    <source>
        <dbReference type="SAM" id="MobiDB-lite"/>
    </source>
</evidence>
<dbReference type="GO" id="GO:0071949">
    <property type="term" value="F:FAD binding"/>
    <property type="evidence" value="ECO:0007669"/>
    <property type="project" value="InterPro"/>
</dbReference>
<dbReference type="Gene3D" id="3.40.30.120">
    <property type="match status" value="1"/>
</dbReference>
<sequence length="597" mass="64729">MDSKIKESSSADRVHVLIAGAGPVGLVSALILLRNGLTVRIITKETEFRTGYRGPGIQLSSRSIGQVDHEAILRAHLLRDYGCQVELGTELVSLEQQSYSVEATFIKTNDKSDPTTHKARFDWLIGADGAHSIVRKQLGCTFLGQSYKQSGMLLADIHLLNGWGDDHIKAWGNIAQKSLLIRPYMSSYSAQHSTPSQPKNDTRVQVMIAGPDVDVIARSVIGEGEMNASTTEGRDALVRIIHEMSGRKDLIFGDLIGMGVWRPNIRMVDKFGTGRVWIAGDAAHVHSLTGGQGLNSGVQDAFNLCWKLSFVHKGLRDGSTTSLRLLDTYSEERVRVVKAMLNVTTNLLKQTFGANSGGAAEAQENGAQSLTANPTSTDSANPSNDKKKPVKEFGFTRGFELRMFGINYRGSSIVVDEVDPPAVVLDPYKVSPDEPVRGGDRAPQAVGLQIIRRSANNIDDAPSTTTLFDVFDTTKHTALVFVGPPIEGLTSSLEAVQEVVKSLGGYPLETMRIMVVHSQDTTSQSLVDGLDGEVLEVKDTEGHAYTTYLRGIAQSELSALDAGQKRPVVIIVRPDGHVGAMVRGVEGIEKYKRSLLA</sequence>
<proteinExistence type="predicted"/>
<keyword evidence="6" id="KW-1133">Transmembrane helix</keyword>
<keyword evidence="2" id="KW-0285">Flavoprotein</keyword>
<comment type="caution">
    <text evidence="8">The sequence shown here is derived from an EMBL/GenBank/DDBJ whole genome shotgun (WGS) entry which is preliminary data.</text>
</comment>
<organism evidence="8 9">
    <name type="scientific">Lentinula raphanica</name>
    <dbReference type="NCBI Taxonomy" id="153919"/>
    <lineage>
        <taxon>Eukaryota</taxon>
        <taxon>Fungi</taxon>
        <taxon>Dikarya</taxon>
        <taxon>Basidiomycota</taxon>
        <taxon>Agaricomycotina</taxon>
        <taxon>Agaricomycetes</taxon>
        <taxon>Agaricomycetidae</taxon>
        <taxon>Agaricales</taxon>
        <taxon>Marasmiineae</taxon>
        <taxon>Omphalotaceae</taxon>
        <taxon>Lentinula</taxon>
    </lineage>
</organism>
<keyword evidence="9" id="KW-1185">Reference proteome</keyword>
<feature type="compositionally biased region" description="Low complexity" evidence="5">
    <location>
        <begin position="357"/>
        <end position="369"/>
    </location>
</feature>